<dbReference type="SMART" id="SM00935">
    <property type="entry name" value="OmpH"/>
    <property type="match status" value="1"/>
</dbReference>
<dbReference type="PROSITE" id="PS51257">
    <property type="entry name" value="PROKAR_LIPOPROTEIN"/>
    <property type="match status" value="1"/>
</dbReference>
<dbReference type="EMBL" id="UPPP01000116">
    <property type="protein sequence ID" value="VBB09260.1"/>
    <property type="molecule type" value="Genomic_DNA"/>
</dbReference>
<protein>
    <submittedName>
        <fullName evidence="2">Chaperone protein skp</fullName>
    </submittedName>
</protein>
<proteinExistence type="predicted"/>
<gene>
    <name evidence="2" type="ORF">LUCI_4550</name>
</gene>
<feature type="coiled-coil region" evidence="1">
    <location>
        <begin position="253"/>
        <end position="280"/>
    </location>
</feature>
<dbReference type="Gene3D" id="3.30.910.20">
    <property type="entry name" value="Skp domain"/>
    <property type="match status" value="1"/>
</dbReference>
<sequence length="317" mass="35021">MVVSKRSMLRFLILVVPAILLAGCFNAPKNPGPKVTFTPKMGLIDMQKAIQSHPRYKDFQEMQKQYNTLVLKLKTAQGQARAANGGPAPQALSSQQAAGLDETLSAEFKSKMTAQQNTLQAQLNEKLTQVRSDLNKQMDEYKAEVDKTYQPQIFNLQLKLKTLRLSKEEMTSLQQQLEQLQNERDAKLAAKQKELQAKMNEAMAPESKAMQTELDQYAKQLRAELDQEGAAKRAQMLAAAPLIPPVAPAAGANDELVGQLNSLKEQMQTLQEQIVQDIRDKTAKVAAEKGLDTVLTNVTVNASGVDVTDAVIAEFKK</sequence>
<name>A0A498REM0_9FIRM</name>
<evidence type="ECO:0000256" key="1">
    <source>
        <dbReference type="SAM" id="Coils"/>
    </source>
</evidence>
<keyword evidence="1" id="KW-0175">Coiled coil</keyword>
<feature type="coiled-coil region" evidence="1">
    <location>
        <begin position="120"/>
        <end position="197"/>
    </location>
</feature>
<keyword evidence="3" id="KW-1185">Reference proteome</keyword>
<dbReference type="AlphaFoldDB" id="A0A498REM0"/>
<dbReference type="InterPro" id="IPR024930">
    <property type="entry name" value="Skp_dom_sf"/>
</dbReference>
<evidence type="ECO:0000313" key="3">
    <source>
        <dbReference type="Proteomes" id="UP000277811"/>
    </source>
</evidence>
<dbReference type="SUPFAM" id="SSF111384">
    <property type="entry name" value="OmpH-like"/>
    <property type="match status" value="1"/>
</dbReference>
<evidence type="ECO:0000313" key="2">
    <source>
        <dbReference type="EMBL" id="VBB09260.1"/>
    </source>
</evidence>
<dbReference type="InterPro" id="IPR005632">
    <property type="entry name" value="Chaperone_Skp"/>
</dbReference>
<organism evidence="2 3">
    <name type="scientific">Lucifera butyrica</name>
    <dbReference type="NCBI Taxonomy" id="1351585"/>
    <lineage>
        <taxon>Bacteria</taxon>
        <taxon>Bacillati</taxon>
        <taxon>Bacillota</taxon>
        <taxon>Negativicutes</taxon>
        <taxon>Veillonellales</taxon>
        <taxon>Veillonellaceae</taxon>
        <taxon>Lucifera</taxon>
    </lineage>
</organism>
<reference evidence="2 3" key="1">
    <citation type="submission" date="2018-06" db="EMBL/GenBank/DDBJ databases">
        <authorList>
            <person name="Strepis N."/>
        </authorList>
    </citation>
    <scope>NUCLEOTIDE SEQUENCE [LARGE SCALE GENOMIC DNA]</scope>
    <source>
        <strain evidence="2">LUCI</strain>
    </source>
</reference>
<dbReference type="GO" id="GO:0051082">
    <property type="term" value="F:unfolded protein binding"/>
    <property type="evidence" value="ECO:0007669"/>
    <property type="project" value="InterPro"/>
</dbReference>
<dbReference type="SUPFAM" id="SSF56954">
    <property type="entry name" value="Outer membrane efflux proteins (OEP)"/>
    <property type="match status" value="1"/>
</dbReference>
<dbReference type="Proteomes" id="UP000277811">
    <property type="component" value="Unassembled WGS sequence"/>
</dbReference>
<accession>A0A498REM0</accession>